<sequence length="65" mass="7999">MEEDFRKKYTEEHIKEVKSIELGNLRVYFDNEEWFKYSKDGSWKRIMNIDKAFGKTKAIYEQEVE</sequence>
<dbReference type="RefSeq" id="WP_093136234.1">
    <property type="nucleotide sequence ID" value="NZ_FOHJ01000008.1"/>
</dbReference>
<organism evidence="1 2">
    <name type="scientific">Salinibacillus kushneri</name>
    <dbReference type="NCBI Taxonomy" id="237682"/>
    <lineage>
        <taxon>Bacteria</taxon>
        <taxon>Bacillati</taxon>
        <taxon>Bacillota</taxon>
        <taxon>Bacilli</taxon>
        <taxon>Bacillales</taxon>
        <taxon>Bacillaceae</taxon>
        <taxon>Salinibacillus</taxon>
    </lineage>
</organism>
<reference evidence="2" key="1">
    <citation type="submission" date="2016-10" db="EMBL/GenBank/DDBJ databases">
        <authorList>
            <person name="Varghese N."/>
            <person name="Submissions S."/>
        </authorList>
    </citation>
    <scope>NUCLEOTIDE SEQUENCE [LARGE SCALE GENOMIC DNA]</scope>
    <source>
        <strain evidence="2">CGMCC 1.3566</strain>
    </source>
</reference>
<evidence type="ECO:0000313" key="2">
    <source>
        <dbReference type="Proteomes" id="UP000199095"/>
    </source>
</evidence>
<name>A0A1I0HAT2_9BACI</name>
<dbReference type="STRING" id="237682.SAMN05421676_108133"/>
<dbReference type="AlphaFoldDB" id="A0A1I0HAT2"/>
<proteinExistence type="predicted"/>
<keyword evidence="2" id="KW-1185">Reference proteome</keyword>
<gene>
    <name evidence="1" type="ORF">SAMN05421676_108133</name>
</gene>
<evidence type="ECO:0000313" key="1">
    <source>
        <dbReference type="EMBL" id="SET80737.1"/>
    </source>
</evidence>
<protein>
    <submittedName>
        <fullName evidence="1">Uncharacterized protein</fullName>
    </submittedName>
</protein>
<accession>A0A1I0HAT2</accession>
<dbReference type="Proteomes" id="UP000199095">
    <property type="component" value="Unassembled WGS sequence"/>
</dbReference>
<dbReference type="EMBL" id="FOHJ01000008">
    <property type="protein sequence ID" value="SET80737.1"/>
    <property type="molecule type" value="Genomic_DNA"/>
</dbReference>